<dbReference type="WBParaSite" id="maker-uti_cns_0000934-snap-gene-0.4-mRNA-1">
    <property type="protein sequence ID" value="maker-uti_cns_0000934-snap-gene-0.4-mRNA-1"/>
    <property type="gene ID" value="maker-uti_cns_0000934-snap-gene-0.4"/>
</dbReference>
<dbReference type="GO" id="GO:0016567">
    <property type="term" value="P:protein ubiquitination"/>
    <property type="evidence" value="ECO:0007669"/>
    <property type="project" value="InterPro"/>
</dbReference>
<protein>
    <submittedName>
        <fullName evidence="8 9">RING-type domain-containing protein</fullName>
    </submittedName>
</protein>
<evidence type="ECO:0000313" key="7">
    <source>
        <dbReference type="Proteomes" id="UP000095280"/>
    </source>
</evidence>
<dbReference type="PANTHER" id="PTHR31322:SF2">
    <property type="entry name" value="E3 UBIQUITIN-PROTEIN LIGASE TM129"/>
    <property type="match status" value="1"/>
</dbReference>
<evidence type="ECO:0000256" key="6">
    <source>
        <dbReference type="SAM" id="Phobius"/>
    </source>
</evidence>
<proteinExistence type="inferred from homology"/>
<keyword evidence="5 6" id="KW-0472">Membrane</keyword>
<evidence type="ECO:0000256" key="2">
    <source>
        <dbReference type="ARBA" id="ARBA00007332"/>
    </source>
</evidence>
<evidence type="ECO:0000256" key="3">
    <source>
        <dbReference type="ARBA" id="ARBA00022692"/>
    </source>
</evidence>
<dbReference type="InterPro" id="IPR018801">
    <property type="entry name" value="TM129"/>
</dbReference>
<dbReference type="Pfam" id="PF10272">
    <property type="entry name" value="Tmpp129"/>
    <property type="match status" value="1"/>
</dbReference>
<dbReference type="AlphaFoldDB" id="A0A1I8G5E8"/>
<sequence>FQDADLEGVFDWSDAADDQMEAAAAAWQTGDAIHSLIFAALALCLVAPPTEVVSAGLTVQNLFRRWLPSEQLQFVRHHLHRTALTALLHSLLPTVYYVYMAVACPHLQLLPNPLKAAAVWRCLAIVAIAAPAAAACLYWRWTRAGFRHHPIAAKLARAARNSNWAEVASAIDVEFRRYDKFVTGQMGRQLIVTDGWLLQTSAYTVQVAPQASLMLRVLSADEHRVSPDSGPLGAQILRIAVIPLDSDRFGQFEVRVNSAVYSDLREKLTAPVTAAQSVMIRQSLSDQFVEAFAECVAENGRLRGAPGQQQQQPQQCLGCLNQPADCRIAPGCDSAGNCGGCRCQPMWCRGCLGRWFASRQAQAGRETEAWMSGKAPCPTCRAEFCVLDVFQL</sequence>
<keyword evidence="4 6" id="KW-1133">Transmembrane helix</keyword>
<comment type="similarity">
    <text evidence="2">Belongs to the TMEM129 family.</text>
</comment>
<keyword evidence="7" id="KW-1185">Reference proteome</keyword>
<dbReference type="GO" id="GO:0061630">
    <property type="term" value="F:ubiquitin protein ligase activity"/>
    <property type="evidence" value="ECO:0007669"/>
    <property type="project" value="InterPro"/>
</dbReference>
<name>A0A1I8G5E8_9PLAT</name>
<dbReference type="GO" id="GO:0005783">
    <property type="term" value="C:endoplasmic reticulum"/>
    <property type="evidence" value="ECO:0007669"/>
    <property type="project" value="TreeGrafter"/>
</dbReference>
<evidence type="ECO:0000313" key="9">
    <source>
        <dbReference type="WBParaSite" id="maker-uti_cns_0046117-snap-gene-0.12-mRNA-1"/>
    </source>
</evidence>
<accession>A0A1I8G5E8</accession>
<dbReference type="Proteomes" id="UP000095280">
    <property type="component" value="Unplaced"/>
</dbReference>
<feature type="transmembrane region" description="Helical" evidence="6">
    <location>
        <begin position="118"/>
        <end position="139"/>
    </location>
</feature>
<dbReference type="PANTHER" id="PTHR31322">
    <property type="entry name" value="E3 UBIQUITIN-PROTEIN LIGASE TM129"/>
    <property type="match status" value="1"/>
</dbReference>
<dbReference type="GO" id="GO:0016020">
    <property type="term" value="C:membrane"/>
    <property type="evidence" value="ECO:0007669"/>
    <property type="project" value="UniProtKB-SubCell"/>
</dbReference>
<evidence type="ECO:0000256" key="1">
    <source>
        <dbReference type="ARBA" id="ARBA00004141"/>
    </source>
</evidence>
<feature type="transmembrane region" description="Helical" evidence="6">
    <location>
        <begin position="79"/>
        <end position="98"/>
    </location>
</feature>
<organism evidence="7 8">
    <name type="scientific">Macrostomum lignano</name>
    <dbReference type="NCBI Taxonomy" id="282301"/>
    <lineage>
        <taxon>Eukaryota</taxon>
        <taxon>Metazoa</taxon>
        <taxon>Spiralia</taxon>
        <taxon>Lophotrochozoa</taxon>
        <taxon>Platyhelminthes</taxon>
        <taxon>Rhabditophora</taxon>
        <taxon>Macrostomorpha</taxon>
        <taxon>Macrostomida</taxon>
        <taxon>Macrostomidae</taxon>
        <taxon>Macrostomum</taxon>
    </lineage>
</organism>
<comment type="subcellular location">
    <subcellularLocation>
        <location evidence="1">Membrane</location>
        <topology evidence="1">Multi-pass membrane protein</topology>
    </subcellularLocation>
</comment>
<evidence type="ECO:0000256" key="5">
    <source>
        <dbReference type="ARBA" id="ARBA00023136"/>
    </source>
</evidence>
<keyword evidence="3 6" id="KW-0812">Transmembrane</keyword>
<evidence type="ECO:0000256" key="4">
    <source>
        <dbReference type="ARBA" id="ARBA00022989"/>
    </source>
</evidence>
<reference evidence="8 9" key="1">
    <citation type="submission" date="2016-11" db="UniProtKB">
        <authorList>
            <consortium name="WormBaseParasite"/>
        </authorList>
    </citation>
    <scope>IDENTIFICATION</scope>
</reference>
<feature type="transmembrane region" description="Helical" evidence="6">
    <location>
        <begin position="36"/>
        <end position="59"/>
    </location>
</feature>
<evidence type="ECO:0000313" key="8">
    <source>
        <dbReference type="WBParaSite" id="maker-uti_cns_0000934-snap-gene-0.4-mRNA-1"/>
    </source>
</evidence>
<dbReference type="WBParaSite" id="maker-uti_cns_0046117-snap-gene-0.12-mRNA-1">
    <property type="protein sequence ID" value="maker-uti_cns_0046117-snap-gene-0.12-mRNA-1"/>
    <property type="gene ID" value="maker-uti_cns_0046117-snap-gene-0.12"/>
</dbReference>